<dbReference type="Gene3D" id="2.40.50.100">
    <property type="match status" value="1"/>
</dbReference>
<dbReference type="Proteomes" id="UP000680158">
    <property type="component" value="Unassembled WGS sequence"/>
</dbReference>
<dbReference type="InterPro" id="IPR058627">
    <property type="entry name" value="MdtA-like_C"/>
</dbReference>
<dbReference type="Pfam" id="PF25876">
    <property type="entry name" value="HH_MFP_RND"/>
    <property type="match status" value="1"/>
</dbReference>
<comment type="subcellular location">
    <subcellularLocation>
        <location evidence="1">Cell membrane</location>
    </subcellularLocation>
</comment>
<protein>
    <submittedName>
        <fullName evidence="12">Efflux RND transporter periplasmic adaptor subunit</fullName>
    </submittedName>
</protein>
<feature type="domain" description="Multidrug resistance protein MdtA-like barrel-sandwich hybrid" evidence="9">
    <location>
        <begin position="75"/>
        <end position="215"/>
    </location>
</feature>
<evidence type="ECO:0000256" key="2">
    <source>
        <dbReference type="ARBA" id="ARBA00009477"/>
    </source>
</evidence>
<dbReference type="EMBL" id="JAGSPM010000006">
    <property type="protein sequence ID" value="MBR7747205.1"/>
    <property type="molecule type" value="Genomic_DNA"/>
</dbReference>
<dbReference type="GO" id="GO:0015562">
    <property type="term" value="F:efflux transmembrane transporter activity"/>
    <property type="evidence" value="ECO:0007669"/>
    <property type="project" value="TreeGrafter"/>
</dbReference>
<comment type="similarity">
    <text evidence="2">Belongs to the membrane fusion protein (MFP) (TC 8.A.1) family.</text>
</comment>
<feature type="region of interest" description="Disordered" evidence="7">
    <location>
        <begin position="373"/>
        <end position="437"/>
    </location>
</feature>
<feature type="domain" description="Multidrug resistance protein MdtA-like alpha-helical hairpin" evidence="8">
    <location>
        <begin position="116"/>
        <end position="185"/>
    </location>
</feature>
<evidence type="ECO:0000256" key="1">
    <source>
        <dbReference type="ARBA" id="ARBA00004236"/>
    </source>
</evidence>
<keyword evidence="3" id="KW-0813">Transport</keyword>
<feature type="compositionally biased region" description="Low complexity" evidence="7">
    <location>
        <begin position="405"/>
        <end position="437"/>
    </location>
</feature>
<dbReference type="RefSeq" id="WP_212684543.1">
    <property type="nucleotide sequence ID" value="NZ_JAGSPM010000006.1"/>
</dbReference>
<evidence type="ECO:0000256" key="5">
    <source>
        <dbReference type="ARBA" id="ARBA00022519"/>
    </source>
</evidence>
<evidence type="ECO:0000256" key="3">
    <source>
        <dbReference type="ARBA" id="ARBA00022448"/>
    </source>
</evidence>
<evidence type="ECO:0000313" key="12">
    <source>
        <dbReference type="EMBL" id="MBR7747205.1"/>
    </source>
</evidence>
<dbReference type="InterPro" id="IPR006143">
    <property type="entry name" value="RND_pump_MFP"/>
</dbReference>
<keyword evidence="4" id="KW-1003">Cell membrane</keyword>
<dbReference type="InterPro" id="IPR058625">
    <property type="entry name" value="MdtA-like_BSH"/>
</dbReference>
<feature type="domain" description="Multidrug resistance protein MdtA-like beta-barrel" evidence="10">
    <location>
        <begin position="223"/>
        <end position="303"/>
    </location>
</feature>
<feature type="compositionally biased region" description="Basic and acidic residues" evidence="7">
    <location>
        <begin position="390"/>
        <end position="404"/>
    </location>
</feature>
<keyword evidence="13" id="KW-1185">Reference proteome</keyword>
<dbReference type="Gene3D" id="1.10.287.470">
    <property type="entry name" value="Helix hairpin bin"/>
    <property type="match status" value="1"/>
</dbReference>
<dbReference type="GO" id="GO:1990281">
    <property type="term" value="C:efflux pump complex"/>
    <property type="evidence" value="ECO:0007669"/>
    <property type="project" value="TreeGrafter"/>
</dbReference>
<evidence type="ECO:0000256" key="6">
    <source>
        <dbReference type="ARBA" id="ARBA00023136"/>
    </source>
</evidence>
<dbReference type="Pfam" id="PF25944">
    <property type="entry name" value="Beta-barrel_RND"/>
    <property type="match status" value="1"/>
</dbReference>
<dbReference type="InterPro" id="IPR058624">
    <property type="entry name" value="MdtA-like_HH"/>
</dbReference>
<evidence type="ECO:0000256" key="7">
    <source>
        <dbReference type="SAM" id="MobiDB-lite"/>
    </source>
</evidence>
<reference evidence="12 13" key="1">
    <citation type="submission" date="2021-04" db="EMBL/GenBank/DDBJ databases">
        <title>novel species isolated from subtropical streams in China.</title>
        <authorList>
            <person name="Lu H."/>
        </authorList>
    </citation>
    <scope>NUCLEOTIDE SEQUENCE [LARGE SCALE GENOMIC DNA]</scope>
    <source>
        <strain evidence="12 13">BYS107W</strain>
    </source>
</reference>
<dbReference type="PANTHER" id="PTHR30469:SF36">
    <property type="entry name" value="BLL3903 PROTEIN"/>
    <property type="match status" value="1"/>
</dbReference>
<dbReference type="NCBIfam" id="TIGR01730">
    <property type="entry name" value="RND_mfp"/>
    <property type="match status" value="1"/>
</dbReference>
<dbReference type="Pfam" id="PF25917">
    <property type="entry name" value="BSH_RND"/>
    <property type="match status" value="1"/>
</dbReference>
<dbReference type="PANTHER" id="PTHR30469">
    <property type="entry name" value="MULTIDRUG RESISTANCE PROTEIN MDTA"/>
    <property type="match status" value="1"/>
</dbReference>
<dbReference type="SUPFAM" id="SSF111369">
    <property type="entry name" value="HlyD-like secretion proteins"/>
    <property type="match status" value="1"/>
</dbReference>
<evidence type="ECO:0000259" key="9">
    <source>
        <dbReference type="Pfam" id="PF25917"/>
    </source>
</evidence>
<dbReference type="Gene3D" id="2.40.420.20">
    <property type="match status" value="1"/>
</dbReference>
<sequence>MKNAKISVLALSVAVAAGGYWMWKKDGSGSTEIVAGQTIGGKADKNRPVIVNTVLAQKRDYEVKLKANGVVSSLNIVDVRPQISSVIEKVHIKEGQFVRAGDILFTLDNRTDTVNLTKAQAQLDKELASLSENQRQLARSKELFAQKFQSQSVVDAAQTSVNAQQAVVDAAKAAVAAAKVSLGYSRIVAPVSGRTGLINVFPGSLVQPSTSGASLVTITQMDPVAITFPLPQRNLSDALDSLKRGDSVAMASLPDSNLSFKGKLQFIDNVVDPVSGTVKVKAVFDNKEMKLWPGAYANIDLSVLTLKDVIVVPRDALVIGVNAVTVFVADKDGKAAQKPVKVQYSYGNDAIVTGLEEGAKVVLEGKQNLRPGVPIKDRADAIGGNGSNGEADKSDKSDKSEAKKSASNPSASAGATAPSPASAASAASAAASAASAS</sequence>
<evidence type="ECO:0000313" key="13">
    <source>
        <dbReference type="Proteomes" id="UP000680158"/>
    </source>
</evidence>
<dbReference type="Gene3D" id="2.40.30.170">
    <property type="match status" value="1"/>
</dbReference>
<dbReference type="InterPro" id="IPR058626">
    <property type="entry name" value="MdtA-like_b-barrel"/>
</dbReference>
<gene>
    <name evidence="12" type="ORF">KDM92_11475</name>
</gene>
<evidence type="ECO:0000259" key="10">
    <source>
        <dbReference type="Pfam" id="PF25944"/>
    </source>
</evidence>
<feature type="domain" description="Multidrug resistance protein MdtA-like C-terminal permuted SH3" evidence="11">
    <location>
        <begin position="308"/>
        <end position="367"/>
    </location>
</feature>
<name>A0A941DFI8_9BURK</name>
<keyword evidence="6" id="KW-0472">Membrane</keyword>
<keyword evidence="5" id="KW-0997">Cell inner membrane</keyword>
<proteinExistence type="inferred from homology"/>
<evidence type="ECO:0000259" key="8">
    <source>
        <dbReference type="Pfam" id="PF25876"/>
    </source>
</evidence>
<evidence type="ECO:0000256" key="4">
    <source>
        <dbReference type="ARBA" id="ARBA00022475"/>
    </source>
</evidence>
<dbReference type="Pfam" id="PF25967">
    <property type="entry name" value="RND-MFP_C"/>
    <property type="match status" value="1"/>
</dbReference>
<dbReference type="AlphaFoldDB" id="A0A941DFI8"/>
<comment type="caution">
    <text evidence="12">The sequence shown here is derived from an EMBL/GenBank/DDBJ whole genome shotgun (WGS) entry which is preliminary data.</text>
</comment>
<organism evidence="12 13">
    <name type="scientific">Undibacterium baiyunense</name>
    <dbReference type="NCBI Taxonomy" id="2828731"/>
    <lineage>
        <taxon>Bacteria</taxon>
        <taxon>Pseudomonadati</taxon>
        <taxon>Pseudomonadota</taxon>
        <taxon>Betaproteobacteria</taxon>
        <taxon>Burkholderiales</taxon>
        <taxon>Oxalobacteraceae</taxon>
        <taxon>Undibacterium</taxon>
    </lineage>
</organism>
<evidence type="ECO:0000259" key="11">
    <source>
        <dbReference type="Pfam" id="PF25967"/>
    </source>
</evidence>
<accession>A0A941DFI8</accession>